<keyword evidence="2" id="KW-1133">Transmembrane helix</keyword>
<protein>
    <submittedName>
        <fullName evidence="4">FHA domain protein</fullName>
    </submittedName>
</protein>
<name>G2LD68_CHLTF</name>
<dbReference type="KEGG" id="ctm:Cabther_A1174"/>
<organism evidence="4 5">
    <name type="scientific">Chloracidobacterium thermophilum (strain B)</name>
    <dbReference type="NCBI Taxonomy" id="981222"/>
    <lineage>
        <taxon>Bacteria</taxon>
        <taxon>Pseudomonadati</taxon>
        <taxon>Acidobacteriota</taxon>
        <taxon>Terriglobia</taxon>
        <taxon>Terriglobales</taxon>
        <taxon>Acidobacteriaceae</taxon>
        <taxon>Chloracidobacterium</taxon>
    </lineage>
</organism>
<keyword evidence="2" id="KW-0812">Transmembrane</keyword>
<dbReference type="InterPro" id="IPR008984">
    <property type="entry name" value="SMAD_FHA_dom_sf"/>
</dbReference>
<evidence type="ECO:0000313" key="5">
    <source>
        <dbReference type="Proteomes" id="UP000006791"/>
    </source>
</evidence>
<dbReference type="STRING" id="981222.Cabther_A1174"/>
<feature type="domain" description="FHA" evidence="3">
    <location>
        <begin position="26"/>
        <end position="77"/>
    </location>
</feature>
<dbReference type="InterPro" id="IPR000253">
    <property type="entry name" value="FHA_dom"/>
</dbReference>
<keyword evidence="5" id="KW-1185">Reference proteome</keyword>
<dbReference type="HOGENOM" id="CLU_1044673_0_0_0"/>
<dbReference type="Proteomes" id="UP000006791">
    <property type="component" value="Chromosome 1"/>
</dbReference>
<evidence type="ECO:0000313" key="4">
    <source>
        <dbReference type="EMBL" id="AEP11928.1"/>
    </source>
</evidence>
<evidence type="ECO:0000256" key="2">
    <source>
        <dbReference type="SAM" id="Phobius"/>
    </source>
</evidence>
<keyword evidence="2" id="KW-0472">Membrane</keyword>
<dbReference type="SUPFAM" id="SSF49879">
    <property type="entry name" value="SMAD/FHA domain"/>
    <property type="match status" value="1"/>
</dbReference>
<dbReference type="CDD" id="cd00060">
    <property type="entry name" value="FHA"/>
    <property type="match status" value="1"/>
</dbReference>
<proteinExistence type="predicted"/>
<feature type="compositionally biased region" description="Low complexity" evidence="1">
    <location>
        <begin position="146"/>
        <end position="155"/>
    </location>
</feature>
<dbReference type="SMART" id="SM00240">
    <property type="entry name" value="FHA"/>
    <property type="match status" value="1"/>
</dbReference>
<dbReference type="AlphaFoldDB" id="G2LD68"/>
<evidence type="ECO:0000256" key="1">
    <source>
        <dbReference type="SAM" id="MobiDB-lite"/>
    </source>
</evidence>
<dbReference type="Pfam" id="PF00498">
    <property type="entry name" value="FHA"/>
    <property type="match status" value="1"/>
</dbReference>
<feature type="region of interest" description="Disordered" evidence="1">
    <location>
        <begin position="140"/>
        <end position="195"/>
    </location>
</feature>
<dbReference type="PROSITE" id="PS50006">
    <property type="entry name" value="FHA_DOMAIN"/>
    <property type="match status" value="1"/>
</dbReference>
<dbReference type="Gene3D" id="2.60.200.20">
    <property type="match status" value="1"/>
</dbReference>
<sequence>MVIGLEAVFLSGLRKGESVRLMTFPATIGRDPNSTLPLALQDQLASTRHAQILHEGGSYVLRDVGSSNGTYRNGQRVTEVRLQDADVIEFGVGGPKVRFNFILQPEAQPSPVDRFEAATLPPTPAMATGGSDVTLSRKSTVANDRPAPASAPSPSEVETVFGGSQPGGNQPALPPPPPSPPPVPAFESAATVAQAAQNRPLEAAPPPYSPPAGYVPPVGVDPSVVPSAPAEAGKKSNLILFIAIGGAVALLLLIGVAVLAYLFLFR</sequence>
<feature type="transmembrane region" description="Helical" evidence="2">
    <location>
        <begin position="238"/>
        <end position="264"/>
    </location>
</feature>
<reference evidence="4 5" key="1">
    <citation type="journal article" date="2012" name="Environ. Microbiol.">
        <title>Complete genome of Candidatus Chloracidobacterium thermophilum, a chlorophyll-based photoheterotroph belonging to the phylum Acidobacteria.</title>
        <authorList>
            <person name="Garcia Costas A.M."/>
            <person name="Liu Z."/>
            <person name="Tomsho L.P."/>
            <person name="Schuster S.C."/>
            <person name="Ward D.M."/>
            <person name="Bryant D.A."/>
        </authorList>
    </citation>
    <scope>NUCLEOTIDE SEQUENCE [LARGE SCALE GENOMIC DNA]</scope>
    <source>
        <strain evidence="4 5">B</strain>
    </source>
</reference>
<feature type="region of interest" description="Disordered" evidence="1">
    <location>
        <begin position="114"/>
        <end position="133"/>
    </location>
</feature>
<gene>
    <name evidence="4" type="ordered locus">Cabther_A1174</name>
</gene>
<dbReference type="EMBL" id="CP002514">
    <property type="protein sequence ID" value="AEP11928.1"/>
    <property type="molecule type" value="Genomic_DNA"/>
</dbReference>
<feature type="compositionally biased region" description="Pro residues" evidence="1">
    <location>
        <begin position="172"/>
        <end position="184"/>
    </location>
</feature>
<accession>G2LD68</accession>
<evidence type="ECO:0000259" key="3">
    <source>
        <dbReference type="PROSITE" id="PS50006"/>
    </source>
</evidence>
<dbReference type="RefSeq" id="WP_014099666.1">
    <property type="nucleotide sequence ID" value="NC_016024.1"/>
</dbReference>
<feature type="compositionally biased region" description="Low complexity" evidence="1">
    <location>
        <begin position="117"/>
        <end position="128"/>
    </location>
</feature>